<dbReference type="AlphaFoldDB" id="A0A327W4Y8"/>
<dbReference type="GO" id="GO:0070009">
    <property type="term" value="F:serine-type aminopeptidase activity"/>
    <property type="evidence" value="ECO:0007669"/>
    <property type="project" value="UniProtKB-UniRule"/>
</dbReference>
<dbReference type="SUPFAM" id="SSF50494">
    <property type="entry name" value="Trypsin-like serine proteases"/>
    <property type="match status" value="2"/>
</dbReference>
<gene>
    <name evidence="8" type="ORF">CLV59_102284</name>
</gene>
<reference evidence="8 9" key="1">
    <citation type="submission" date="2018-06" db="EMBL/GenBank/DDBJ databases">
        <title>Genomic Encyclopedia of Archaeal and Bacterial Type Strains, Phase II (KMG-II): from individual species to whole genera.</title>
        <authorList>
            <person name="Goeker M."/>
        </authorList>
    </citation>
    <scope>NUCLEOTIDE SEQUENCE [LARGE SCALE GENOMIC DNA]</scope>
    <source>
        <strain evidence="8 9">DSM 29821</strain>
    </source>
</reference>
<dbReference type="Proteomes" id="UP000249819">
    <property type="component" value="Unassembled WGS sequence"/>
</dbReference>
<keyword evidence="9" id="KW-1185">Reference proteome</keyword>
<evidence type="ECO:0000256" key="3">
    <source>
        <dbReference type="ARBA" id="ARBA00022670"/>
    </source>
</evidence>
<comment type="function">
    <text evidence="7">Catalyzes the removal of dipeptides from the N-terminus of oligopeptides.</text>
</comment>
<evidence type="ECO:0000313" key="9">
    <source>
        <dbReference type="Proteomes" id="UP000249819"/>
    </source>
</evidence>
<dbReference type="EMBL" id="QLMA01000002">
    <property type="protein sequence ID" value="RAJ85579.1"/>
    <property type="molecule type" value="Genomic_DNA"/>
</dbReference>
<evidence type="ECO:0000256" key="2">
    <source>
        <dbReference type="ARBA" id="ARBA00022438"/>
    </source>
</evidence>
<keyword evidence="5 7" id="KW-0378">Hydrolase</keyword>
<dbReference type="Gene3D" id="2.40.10.10">
    <property type="entry name" value="Trypsin-like serine proteases"/>
    <property type="match status" value="1"/>
</dbReference>
<dbReference type="InterPro" id="IPR043504">
    <property type="entry name" value="Peptidase_S1_PA_chymotrypsin"/>
</dbReference>
<protein>
    <recommendedName>
        <fullName evidence="7">Dipeptidyl-peptidase</fullName>
        <ecNumber evidence="7">3.4.14.-</ecNumber>
    </recommendedName>
</protein>
<dbReference type="GO" id="GO:0006508">
    <property type="term" value="P:proteolysis"/>
    <property type="evidence" value="ECO:0007669"/>
    <property type="project" value="UniProtKB-KW"/>
</dbReference>
<comment type="similarity">
    <text evidence="1 7">Belongs to the peptidase S46 family.</text>
</comment>
<name>A0A327W4Y8_9BACT</name>
<keyword evidence="3 7" id="KW-0645">Protease</keyword>
<organism evidence="8 9">
    <name type="scientific">Chitinophaga dinghuensis</name>
    <dbReference type="NCBI Taxonomy" id="1539050"/>
    <lineage>
        <taxon>Bacteria</taxon>
        <taxon>Pseudomonadati</taxon>
        <taxon>Bacteroidota</taxon>
        <taxon>Chitinophagia</taxon>
        <taxon>Chitinophagales</taxon>
        <taxon>Chitinophagaceae</taxon>
        <taxon>Chitinophaga</taxon>
    </lineage>
</organism>
<evidence type="ECO:0000256" key="7">
    <source>
        <dbReference type="RuleBase" id="RU366067"/>
    </source>
</evidence>
<dbReference type="EC" id="3.4.14.-" evidence="7"/>
<dbReference type="PANTHER" id="PTHR38469">
    <property type="entry name" value="PERIPLASMIC PEPTIDASE SUBFAMILY S1B"/>
    <property type="match status" value="1"/>
</dbReference>
<dbReference type="GO" id="GO:0043171">
    <property type="term" value="P:peptide catabolic process"/>
    <property type="evidence" value="ECO:0007669"/>
    <property type="project" value="UniProtKB-UniRule"/>
</dbReference>
<evidence type="ECO:0000256" key="5">
    <source>
        <dbReference type="ARBA" id="ARBA00022801"/>
    </source>
</evidence>
<proteinExistence type="inferred from homology"/>
<dbReference type="InterPro" id="IPR009003">
    <property type="entry name" value="Peptidase_S1_PA"/>
</dbReference>
<evidence type="ECO:0000256" key="4">
    <source>
        <dbReference type="ARBA" id="ARBA00022729"/>
    </source>
</evidence>
<evidence type="ECO:0000256" key="1">
    <source>
        <dbReference type="ARBA" id="ARBA00010491"/>
    </source>
</evidence>
<sequence>MITENCLPCHFKFTVSEKSPRFEGLKNKSAKTMRKHLVVLLLLMAFSIKWAKADEGMWLPYLLGQQTYNDMVKRGLKLTKEQLYSINKASVKDAIVIFGGGCTGEIVSNEGLIFTNHHCGYDAIATASSVEHNYLKNGFYAQNKQQEIASPKLSVQFLVKVDDVTKEVEEALKGLSGVDRVRKEQEVFTQIATKATEGTAYEAKVVPMFKGNQYLIFVYERYKDIRLVGTPPESVGKFGGDTDNWEWPRHTGDFSIFRVYADKNGKPAPYSAENVPLKPKHFLPVSIKGIKENDYAMIFGYPGGTNRYETSYGIELKNSVENPSLVNLRDVRLKAMFEQMKKDPAVKLQLASSYAGIANYWKFFDGETKQLEKYHVLEAKRKQEAAFIKWAQGKPEFANIFNDYAANYKAWSPYAKGRAYLNEGILGSPLAAFAGSLMGVERALVTANMPKDAVQKAVEAAVAARKNFLESENKPSDEKILAATCHMFYTDIPKDQQPIGFYEDLQSKYGPLNEDATYRKWAANLMANTMIFNDAKWDAFVKNPDATTLQADPAFAYASAFVKNYSGKYLPLYNQFVVKNNDLGREYLKGVMQMEPNANRYPDANFTMRVSYGQVKPYSPRDAVYYDYVTTMKGVLEKYVPGDYEFDLPANYQDLYNKKDFGQYKDPKHNDVVVCFITTNDITGGNSGSPVINANGELIGLAFDGNYEALSHKIQFDSNYNRTICVDVRYVLWCIEKLGGAKNIINELKLVK</sequence>
<evidence type="ECO:0000313" key="8">
    <source>
        <dbReference type="EMBL" id="RAJ85579.1"/>
    </source>
</evidence>
<dbReference type="InterPro" id="IPR019500">
    <property type="entry name" value="Pep_S46"/>
</dbReference>
<keyword evidence="4" id="KW-0732">Signal</keyword>
<keyword evidence="6 7" id="KW-0720">Serine protease</keyword>
<dbReference type="PANTHER" id="PTHR38469:SF1">
    <property type="entry name" value="PERIPLASMIC PEPTIDASE SUBFAMILY S1B"/>
    <property type="match status" value="1"/>
</dbReference>
<dbReference type="Pfam" id="PF10459">
    <property type="entry name" value="Peptidase_S46"/>
    <property type="match status" value="1"/>
</dbReference>
<dbReference type="GO" id="GO:0008239">
    <property type="term" value="F:dipeptidyl-peptidase activity"/>
    <property type="evidence" value="ECO:0007669"/>
    <property type="project" value="UniProtKB-UniRule"/>
</dbReference>
<keyword evidence="2 7" id="KW-0031">Aminopeptidase</keyword>
<accession>A0A327W4Y8</accession>
<evidence type="ECO:0000256" key="6">
    <source>
        <dbReference type="ARBA" id="ARBA00022825"/>
    </source>
</evidence>
<comment type="caution">
    <text evidence="8">The sequence shown here is derived from an EMBL/GenBank/DDBJ whole genome shotgun (WGS) entry which is preliminary data.</text>
</comment>